<evidence type="ECO:0000313" key="8">
    <source>
        <dbReference type="Proteomes" id="UP000799436"/>
    </source>
</evidence>
<reference evidence="7" key="1">
    <citation type="journal article" date="2020" name="Stud. Mycol.">
        <title>101 Dothideomycetes genomes: a test case for predicting lifestyles and emergence of pathogens.</title>
        <authorList>
            <person name="Haridas S."/>
            <person name="Albert R."/>
            <person name="Binder M."/>
            <person name="Bloem J."/>
            <person name="Labutti K."/>
            <person name="Salamov A."/>
            <person name="Andreopoulos B."/>
            <person name="Baker S."/>
            <person name="Barry K."/>
            <person name="Bills G."/>
            <person name="Bluhm B."/>
            <person name="Cannon C."/>
            <person name="Castanera R."/>
            <person name="Culley D."/>
            <person name="Daum C."/>
            <person name="Ezra D."/>
            <person name="Gonzalez J."/>
            <person name="Henrissat B."/>
            <person name="Kuo A."/>
            <person name="Liang C."/>
            <person name="Lipzen A."/>
            <person name="Lutzoni F."/>
            <person name="Magnuson J."/>
            <person name="Mondo S."/>
            <person name="Nolan M."/>
            <person name="Ohm R."/>
            <person name="Pangilinan J."/>
            <person name="Park H.-J."/>
            <person name="Ramirez L."/>
            <person name="Alfaro M."/>
            <person name="Sun H."/>
            <person name="Tritt A."/>
            <person name="Yoshinaga Y."/>
            <person name="Zwiers L.-H."/>
            <person name="Turgeon B."/>
            <person name="Goodwin S."/>
            <person name="Spatafora J."/>
            <person name="Crous P."/>
            <person name="Grigoriev I."/>
        </authorList>
    </citation>
    <scope>NUCLEOTIDE SEQUENCE</scope>
    <source>
        <strain evidence="7">CBS 116005</strain>
    </source>
</reference>
<dbReference type="GO" id="GO:0005783">
    <property type="term" value="C:endoplasmic reticulum"/>
    <property type="evidence" value="ECO:0007669"/>
    <property type="project" value="TreeGrafter"/>
</dbReference>
<dbReference type="PANTHER" id="PTHR13285">
    <property type="entry name" value="ACYLTRANSFERASE"/>
    <property type="match status" value="1"/>
</dbReference>
<evidence type="ECO:0000256" key="3">
    <source>
        <dbReference type="ARBA" id="ARBA00022692"/>
    </source>
</evidence>
<evidence type="ECO:0000256" key="2">
    <source>
        <dbReference type="ARBA" id="ARBA00010323"/>
    </source>
</evidence>
<keyword evidence="4 6" id="KW-1133">Transmembrane helix</keyword>
<keyword evidence="5 6" id="KW-0472">Membrane</keyword>
<protein>
    <submittedName>
        <fullName evidence="7">Glycerol:H+ symporter</fullName>
    </submittedName>
</protein>
<feature type="transmembrane region" description="Helical" evidence="6">
    <location>
        <begin position="137"/>
        <end position="161"/>
    </location>
</feature>
<feature type="transmembrane region" description="Helical" evidence="6">
    <location>
        <begin position="336"/>
        <end position="356"/>
    </location>
</feature>
<feature type="transmembrane region" description="Helical" evidence="6">
    <location>
        <begin position="477"/>
        <end position="498"/>
    </location>
</feature>
<comment type="similarity">
    <text evidence="2">Belongs to the membrane-bound acyltransferase family.</text>
</comment>
<feature type="transmembrane region" description="Helical" evidence="6">
    <location>
        <begin position="510"/>
        <end position="535"/>
    </location>
</feature>
<dbReference type="OrthoDB" id="420606at2759"/>
<dbReference type="EMBL" id="ML995850">
    <property type="protein sequence ID" value="KAF2767917.1"/>
    <property type="molecule type" value="Genomic_DNA"/>
</dbReference>
<evidence type="ECO:0000256" key="1">
    <source>
        <dbReference type="ARBA" id="ARBA00004141"/>
    </source>
</evidence>
<dbReference type="Pfam" id="PF03062">
    <property type="entry name" value="MBOAT"/>
    <property type="match status" value="1"/>
</dbReference>
<dbReference type="Proteomes" id="UP000799436">
    <property type="component" value="Unassembled WGS sequence"/>
</dbReference>
<dbReference type="PANTHER" id="PTHR13285:SF18">
    <property type="entry name" value="PROTEIN-CYSTEINE N-PALMITOYLTRANSFERASE RASP"/>
    <property type="match status" value="1"/>
</dbReference>
<proteinExistence type="inferred from homology"/>
<dbReference type="AlphaFoldDB" id="A0A6G1L4X4"/>
<feature type="transmembrane region" description="Helical" evidence="6">
    <location>
        <begin position="368"/>
        <end position="391"/>
    </location>
</feature>
<comment type="subcellular location">
    <subcellularLocation>
        <location evidence="1">Membrane</location>
        <topology evidence="1">Multi-pass membrane protein</topology>
    </subcellularLocation>
</comment>
<keyword evidence="8" id="KW-1185">Reference proteome</keyword>
<evidence type="ECO:0000256" key="5">
    <source>
        <dbReference type="ARBA" id="ARBA00023136"/>
    </source>
</evidence>
<sequence>MPLTSLFHVESLDTRFAPSKDPSAGPLPTAHPSKWNTPEYYLYYFLFLAIPPLMFKAVYDVSAPSHPGFTHYEHMLEPGWIPGRLVDNSDAQYRGFRENIPYMLLLLILHPLLRRVWERVVRGGEEGRLRRRVGFDLVSAAGFLVALHGVSAVKVFVILWVNWQIATALPKRYVPPATWVFNIALLFANELCHGYQFAELAEYVLPPQTTMAGEKDAGTQDWGKWLDSYGGLVPRWEILFNITVLRLIAFNFDYIWSLDRRASSPIEKKNLDPSALPERERVALGARPDDFTFRNYLAYILYSPLYLAGPIINFNDYIAQSRVTLPSITPQRILPYAIRFGISLLTMELVLHYLYAVAICSSKPDWTLYTPFQLSMLGYFNLHVIWLKLLLPWRFFRLWSLLDGIDPPENMVRCMSNNPSTLAFWRSWHRSYNRWIVRYIYIPMGGSGPGVPKWRAALNYAAVFTFVALWHDINLRLLIWGWLIVLFVAPEAIARMLFPAKNFKTRPNTYRWLAGLGAVGNILMMMAANLVGFAIGVDGLKGLAGAIVQTVGGRVFFVAACATLFVGSMVMFEWRESERRRGIDMKC</sequence>
<accession>A0A6G1L4X4</accession>
<dbReference type="GO" id="GO:0016020">
    <property type="term" value="C:membrane"/>
    <property type="evidence" value="ECO:0007669"/>
    <property type="project" value="UniProtKB-SubCell"/>
</dbReference>
<dbReference type="GO" id="GO:0008374">
    <property type="term" value="F:O-acyltransferase activity"/>
    <property type="evidence" value="ECO:0007669"/>
    <property type="project" value="TreeGrafter"/>
</dbReference>
<organism evidence="7 8">
    <name type="scientific">Teratosphaeria nubilosa</name>
    <dbReference type="NCBI Taxonomy" id="161662"/>
    <lineage>
        <taxon>Eukaryota</taxon>
        <taxon>Fungi</taxon>
        <taxon>Dikarya</taxon>
        <taxon>Ascomycota</taxon>
        <taxon>Pezizomycotina</taxon>
        <taxon>Dothideomycetes</taxon>
        <taxon>Dothideomycetidae</taxon>
        <taxon>Mycosphaerellales</taxon>
        <taxon>Teratosphaeriaceae</taxon>
        <taxon>Teratosphaeria</taxon>
    </lineage>
</organism>
<feature type="transmembrane region" description="Helical" evidence="6">
    <location>
        <begin position="555"/>
        <end position="572"/>
    </location>
</feature>
<gene>
    <name evidence="7" type="ORF">EJ03DRAFT_390188</name>
</gene>
<dbReference type="GO" id="GO:0006506">
    <property type="term" value="P:GPI anchor biosynthetic process"/>
    <property type="evidence" value="ECO:0007669"/>
    <property type="project" value="TreeGrafter"/>
</dbReference>
<keyword evidence="3 6" id="KW-0812">Transmembrane</keyword>
<dbReference type="InterPro" id="IPR004299">
    <property type="entry name" value="MBOAT_fam"/>
</dbReference>
<evidence type="ECO:0000313" key="7">
    <source>
        <dbReference type="EMBL" id="KAF2767917.1"/>
    </source>
</evidence>
<name>A0A6G1L4X4_9PEZI</name>
<dbReference type="InterPro" id="IPR051085">
    <property type="entry name" value="MB_O-acyltransferase"/>
</dbReference>
<evidence type="ECO:0000256" key="6">
    <source>
        <dbReference type="SAM" id="Phobius"/>
    </source>
</evidence>
<evidence type="ECO:0000256" key="4">
    <source>
        <dbReference type="ARBA" id="ARBA00022989"/>
    </source>
</evidence>